<comment type="caution">
    <text evidence="7">The sequence shown here is derived from an EMBL/GenBank/DDBJ whole genome shotgun (WGS) entry which is preliminary data.</text>
</comment>
<keyword evidence="8" id="KW-1185">Reference proteome</keyword>
<dbReference type="PANTHER" id="PTHR42756:SF1">
    <property type="entry name" value="TRANSCRIPTIONAL REPRESSOR OF EMRAB OPERON"/>
    <property type="match status" value="1"/>
</dbReference>
<dbReference type="CDD" id="cd04301">
    <property type="entry name" value="NAT_SF"/>
    <property type="match status" value="1"/>
</dbReference>
<dbReference type="PROSITE" id="PS50995">
    <property type="entry name" value="HTH_MARR_2"/>
    <property type="match status" value="1"/>
</dbReference>
<dbReference type="Gene3D" id="3.40.630.30">
    <property type="match status" value="1"/>
</dbReference>
<dbReference type="Pfam" id="PF12802">
    <property type="entry name" value="MarR_2"/>
    <property type="match status" value="1"/>
</dbReference>
<dbReference type="InterPro" id="IPR000835">
    <property type="entry name" value="HTH_MarR-typ"/>
</dbReference>
<dbReference type="Pfam" id="PF00583">
    <property type="entry name" value="Acetyltransf_1"/>
    <property type="match status" value="1"/>
</dbReference>
<evidence type="ECO:0000256" key="3">
    <source>
        <dbReference type="ARBA" id="ARBA00023163"/>
    </source>
</evidence>
<dbReference type="GO" id="GO:0003677">
    <property type="term" value="F:DNA binding"/>
    <property type="evidence" value="ECO:0007669"/>
    <property type="project" value="UniProtKB-KW"/>
</dbReference>
<dbReference type="GO" id="GO:0003700">
    <property type="term" value="F:DNA-binding transcription factor activity"/>
    <property type="evidence" value="ECO:0007669"/>
    <property type="project" value="InterPro"/>
</dbReference>
<sequence length="541" mass="58590">MQPSIGNLLRELTRLYTQAQREHVTSGHDTSSTQSHVLMELGRAGLLTQQELGRRLSLDKGWVSRAVESLVQTGLVAKSRHDNDRRSRWLELTAKGRKRYQALNESLDAHAEQLMQPLSADQRQQIHQALTLLIGGMQGVDAEAAAAPVATVVAAVATADWAVEPVEEAPPMPAAEPISIDHEPVVELAEAAEDAIAQPELATIEAEAEVVLIAESSAEPQAAQQEAPPRPISPLADKVRPPMPVAHTRIVGSKTLPTRPLLSRTPPRTPLSRTSTPAEERHPEPVEKPRMPHPAMPPSINQEHGSRAAAPSTRPAVAAAAPPRSPARPVSAAPAQPVAQRPVAQRESPLPEDAPRSGSLFQKLLSQGSLFNKLLQREQQPEQEWIEQPAPVEAEPDDDIQFQPASPTDWNEIRNLLTANRLPVQGALNHLMHFVVATENGRVVGAIGMEVYGDIGLIRSLVVASNMRGKSVAKRLLRSLIERARAKQIGALYLLSGNTDSLFAAHGFEKMARADMPTKLYVSSELQGTSSSSTTALRLIL</sequence>
<dbReference type="EMBL" id="SNZP01000014">
    <property type="protein sequence ID" value="TDR73248.1"/>
    <property type="molecule type" value="Genomic_DNA"/>
</dbReference>
<evidence type="ECO:0000259" key="6">
    <source>
        <dbReference type="PROSITE" id="PS51186"/>
    </source>
</evidence>
<dbReference type="SUPFAM" id="SSF46785">
    <property type="entry name" value="Winged helix' DNA-binding domain"/>
    <property type="match status" value="1"/>
</dbReference>
<dbReference type="Gene3D" id="1.10.10.10">
    <property type="entry name" value="Winged helix-like DNA-binding domain superfamily/Winged helix DNA-binding domain"/>
    <property type="match status" value="1"/>
</dbReference>
<evidence type="ECO:0000256" key="1">
    <source>
        <dbReference type="ARBA" id="ARBA00023015"/>
    </source>
</evidence>
<dbReference type="OrthoDB" id="32523at2"/>
<dbReference type="PANTHER" id="PTHR42756">
    <property type="entry name" value="TRANSCRIPTIONAL REGULATOR, MARR"/>
    <property type="match status" value="1"/>
</dbReference>
<keyword evidence="1" id="KW-0805">Transcription regulation</keyword>
<dbReference type="InterPro" id="IPR000182">
    <property type="entry name" value="GNAT_dom"/>
</dbReference>
<dbReference type="AlphaFoldDB" id="A0A4V3DUI1"/>
<organism evidence="7 8">
    <name type="scientific">Paludibacterium purpuratum</name>
    <dbReference type="NCBI Taxonomy" id="1144873"/>
    <lineage>
        <taxon>Bacteria</taxon>
        <taxon>Pseudomonadati</taxon>
        <taxon>Pseudomonadota</taxon>
        <taxon>Betaproteobacteria</taxon>
        <taxon>Neisseriales</taxon>
        <taxon>Chromobacteriaceae</taxon>
        <taxon>Paludibacterium</taxon>
    </lineage>
</organism>
<feature type="domain" description="HTH marR-type" evidence="5">
    <location>
        <begin position="2"/>
        <end position="135"/>
    </location>
</feature>
<evidence type="ECO:0000259" key="5">
    <source>
        <dbReference type="PROSITE" id="PS50995"/>
    </source>
</evidence>
<protein>
    <submittedName>
        <fullName evidence="7">DNA-binding MarR family transcriptional regulator</fullName>
    </submittedName>
</protein>
<dbReference type="PROSITE" id="PS51186">
    <property type="entry name" value="GNAT"/>
    <property type="match status" value="1"/>
</dbReference>
<feature type="compositionally biased region" description="Basic and acidic residues" evidence="4">
    <location>
        <begin position="278"/>
        <end position="290"/>
    </location>
</feature>
<dbReference type="Proteomes" id="UP000295611">
    <property type="component" value="Unassembled WGS sequence"/>
</dbReference>
<evidence type="ECO:0000313" key="7">
    <source>
        <dbReference type="EMBL" id="TDR73248.1"/>
    </source>
</evidence>
<feature type="domain" description="N-acetyltransferase" evidence="6">
    <location>
        <begin position="400"/>
        <end position="527"/>
    </location>
</feature>
<accession>A0A4V3DUI1</accession>
<proteinExistence type="predicted"/>
<keyword evidence="2 7" id="KW-0238">DNA-binding</keyword>
<feature type="region of interest" description="Disordered" evidence="4">
    <location>
        <begin position="219"/>
        <end position="357"/>
    </location>
</feature>
<feature type="compositionally biased region" description="Low complexity" evidence="4">
    <location>
        <begin position="255"/>
        <end position="277"/>
    </location>
</feature>
<evidence type="ECO:0000313" key="8">
    <source>
        <dbReference type="Proteomes" id="UP000295611"/>
    </source>
</evidence>
<dbReference type="RefSeq" id="WP_133682956.1">
    <property type="nucleotide sequence ID" value="NZ_SNZP01000014.1"/>
</dbReference>
<dbReference type="PRINTS" id="PR00598">
    <property type="entry name" value="HTHMARR"/>
</dbReference>
<keyword evidence="3" id="KW-0804">Transcription</keyword>
<evidence type="ECO:0000256" key="2">
    <source>
        <dbReference type="ARBA" id="ARBA00023125"/>
    </source>
</evidence>
<dbReference type="InterPro" id="IPR036388">
    <property type="entry name" value="WH-like_DNA-bd_sf"/>
</dbReference>
<dbReference type="SUPFAM" id="SSF55729">
    <property type="entry name" value="Acyl-CoA N-acyltransferases (Nat)"/>
    <property type="match status" value="1"/>
</dbReference>
<dbReference type="SMART" id="SM00347">
    <property type="entry name" value="HTH_MARR"/>
    <property type="match status" value="1"/>
</dbReference>
<dbReference type="InterPro" id="IPR016181">
    <property type="entry name" value="Acyl_CoA_acyltransferase"/>
</dbReference>
<dbReference type="GO" id="GO:0016747">
    <property type="term" value="F:acyltransferase activity, transferring groups other than amino-acyl groups"/>
    <property type="evidence" value="ECO:0007669"/>
    <property type="project" value="InterPro"/>
</dbReference>
<feature type="compositionally biased region" description="Low complexity" evidence="4">
    <location>
        <begin position="307"/>
        <end position="346"/>
    </location>
</feature>
<dbReference type="InterPro" id="IPR036390">
    <property type="entry name" value="WH_DNA-bd_sf"/>
</dbReference>
<reference evidence="7 8" key="1">
    <citation type="submission" date="2019-03" db="EMBL/GenBank/DDBJ databases">
        <title>Genomic Encyclopedia of Type Strains, Phase III (KMG-III): the genomes of soil and plant-associated and newly described type strains.</title>
        <authorList>
            <person name="Whitman W."/>
        </authorList>
    </citation>
    <scope>NUCLEOTIDE SEQUENCE [LARGE SCALE GENOMIC DNA]</scope>
    <source>
        <strain evidence="7 8">CECT 8976</strain>
    </source>
</reference>
<gene>
    <name evidence="7" type="ORF">DFP86_1149</name>
</gene>
<name>A0A4V3DUI1_9NEIS</name>
<evidence type="ECO:0000256" key="4">
    <source>
        <dbReference type="SAM" id="MobiDB-lite"/>
    </source>
</evidence>